<comment type="caution">
    <text evidence="1">The sequence shown here is derived from an EMBL/GenBank/DDBJ whole genome shotgun (WGS) entry which is preliminary data.</text>
</comment>
<sequence>MLTHLFPRTENLDDNILIHSEELQMLSKLDKTMIKTYQNQIKDGALRIQSTQDLKNLEFMRFLKITELQLYDCKNIIPKLESRTIKNYLCRNVKFAVQKTFAWKTWKICTLLTFPSQGNRKNSIVRFFKKYIIFNN</sequence>
<dbReference type="EMBL" id="CAXDID020000047">
    <property type="protein sequence ID" value="CAL6003404.1"/>
    <property type="molecule type" value="Genomic_DNA"/>
</dbReference>
<organism evidence="1 2">
    <name type="scientific">Hexamita inflata</name>
    <dbReference type="NCBI Taxonomy" id="28002"/>
    <lineage>
        <taxon>Eukaryota</taxon>
        <taxon>Metamonada</taxon>
        <taxon>Diplomonadida</taxon>
        <taxon>Hexamitidae</taxon>
        <taxon>Hexamitinae</taxon>
        <taxon>Hexamita</taxon>
    </lineage>
</organism>
<evidence type="ECO:0000313" key="2">
    <source>
        <dbReference type="Proteomes" id="UP001642409"/>
    </source>
</evidence>
<accession>A0ABP1HZV0</accession>
<protein>
    <submittedName>
        <fullName evidence="1">Hypothetical_protein</fullName>
    </submittedName>
</protein>
<evidence type="ECO:0000313" key="1">
    <source>
        <dbReference type="EMBL" id="CAL6003404.1"/>
    </source>
</evidence>
<dbReference type="Proteomes" id="UP001642409">
    <property type="component" value="Unassembled WGS sequence"/>
</dbReference>
<gene>
    <name evidence="1" type="ORF">HINF_LOCUS18385</name>
</gene>
<proteinExistence type="predicted"/>
<keyword evidence="2" id="KW-1185">Reference proteome</keyword>
<name>A0ABP1HZV0_9EUKA</name>
<reference evidence="1 2" key="1">
    <citation type="submission" date="2024-07" db="EMBL/GenBank/DDBJ databases">
        <authorList>
            <person name="Akdeniz Z."/>
        </authorList>
    </citation>
    <scope>NUCLEOTIDE SEQUENCE [LARGE SCALE GENOMIC DNA]</scope>
</reference>